<keyword evidence="1 9" id="KW-0963">Cytoplasm</keyword>
<dbReference type="Proteomes" id="UP000053226">
    <property type="component" value="Unassembled WGS sequence"/>
</dbReference>
<reference evidence="11 12" key="1">
    <citation type="submission" date="2015-07" db="EMBL/GenBank/DDBJ databases">
        <title>ATOL: Assembling a taxonomically balanced genome-scale reconstruction of the evolutionary history of the Enterobacteriaceae.</title>
        <authorList>
            <person name="Plunkett G.III."/>
            <person name="Neeno-Eckwall E.C."/>
            <person name="Glasner J.D."/>
            <person name="Perna N.T."/>
        </authorList>
    </citation>
    <scope>NUCLEOTIDE SEQUENCE [LARGE SCALE GENOMIC DNA]</scope>
    <source>
        <strain evidence="11 12">ATCC 35017</strain>
    </source>
</reference>
<dbReference type="NCBIfam" id="TIGR01510">
    <property type="entry name" value="coaD_prev_kdtB"/>
    <property type="match status" value="1"/>
</dbReference>
<evidence type="ECO:0000313" key="11">
    <source>
        <dbReference type="EMBL" id="KPD03963.1"/>
    </source>
</evidence>
<protein>
    <recommendedName>
        <fullName evidence="9">Phosphopantetheine adenylyltransferase</fullName>
        <ecNumber evidence="9">2.7.7.3</ecNumber>
    </recommendedName>
    <alternativeName>
        <fullName evidence="9">Dephospho-CoA pyrophosphorylase</fullName>
    </alternativeName>
    <alternativeName>
        <fullName evidence="9">Pantetheine-phosphate adenylyltransferase</fullName>
        <shortName evidence="9">PPAT</shortName>
    </alternativeName>
</protein>
<evidence type="ECO:0000256" key="8">
    <source>
        <dbReference type="ARBA" id="ARBA00029346"/>
    </source>
</evidence>
<dbReference type="CDD" id="cd02163">
    <property type="entry name" value="PPAT"/>
    <property type="match status" value="1"/>
</dbReference>
<evidence type="ECO:0000256" key="6">
    <source>
        <dbReference type="ARBA" id="ARBA00022842"/>
    </source>
</evidence>
<dbReference type="GO" id="GO:0005524">
    <property type="term" value="F:ATP binding"/>
    <property type="evidence" value="ECO:0007669"/>
    <property type="project" value="UniProtKB-KW"/>
</dbReference>
<evidence type="ECO:0000256" key="7">
    <source>
        <dbReference type="ARBA" id="ARBA00022993"/>
    </source>
</evidence>
<feature type="domain" description="Cytidyltransferase-like" evidence="10">
    <location>
        <begin position="6"/>
        <end position="134"/>
    </location>
</feature>
<dbReference type="NCBIfam" id="TIGR00125">
    <property type="entry name" value="cyt_tran_rel"/>
    <property type="match status" value="1"/>
</dbReference>
<dbReference type="OrthoDB" id="9806661at2"/>
<feature type="binding site" evidence="9">
    <location>
        <position position="42"/>
    </location>
    <ligand>
        <name>substrate</name>
    </ligand>
</feature>
<feature type="site" description="Transition state stabilizer" evidence="9">
    <location>
        <position position="18"/>
    </location>
</feature>
<comment type="subunit">
    <text evidence="9">Homohexamer.</text>
</comment>
<gene>
    <name evidence="9" type="primary">coaD</name>
    <name evidence="11" type="ORF">M992_0560</name>
</gene>
<comment type="caution">
    <text evidence="11">The sequence shown here is derived from an EMBL/GenBank/DDBJ whole genome shotgun (WGS) entry which is preliminary data.</text>
</comment>
<dbReference type="PRINTS" id="PR01020">
    <property type="entry name" value="LPSBIOSNTHSS"/>
</dbReference>
<comment type="catalytic activity">
    <reaction evidence="8 9">
        <text>(R)-4'-phosphopantetheine + ATP + H(+) = 3'-dephospho-CoA + diphosphate</text>
        <dbReference type="Rhea" id="RHEA:19801"/>
        <dbReference type="ChEBI" id="CHEBI:15378"/>
        <dbReference type="ChEBI" id="CHEBI:30616"/>
        <dbReference type="ChEBI" id="CHEBI:33019"/>
        <dbReference type="ChEBI" id="CHEBI:57328"/>
        <dbReference type="ChEBI" id="CHEBI:61723"/>
        <dbReference type="EC" id="2.7.7.3"/>
    </reaction>
</comment>
<dbReference type="InterPro" id="IPR001980">
    <property type="entry name" value="PPAT"/>
</dbReference>
<evidence type="ECO:0000256" key="5">
    <source>
        <dbReference type="ARBA" id="ARBA00022840"/>
    </source>
</evidence>
<evidence type="ECO:0000259" key="10">
    <source>
        <dbReference type="Pfam" id="PF01467"/>
    </source>
</evidence>
<keyword evidence="12" id="KW-1185">Reference proteome</keyword>
<name>A0A0N0IBK3_9GAMM</name>
<feature type="binding site" evidence="9">
    <location>
        <begin position="89"/>
        <end position="91"/>
    </location>
    <ligand>
        <name>ATP</name>
        <dbReference type="ChEBI" id="CHEBI:30616"/>
    </ligand>
</feature>
<dbReference type="PANTHER" id="PTHR21342:SF1">
    <property type="entry name" value="PHOSPHOPANTETHEINE ADENYLYLTRANSFERASE"/>
    <property type="match status" value="1"/>
</dbReference>
<evidence type="ECO:0000256" key="1">
    <source>
        <dbReference type="ARBA" id="ARBA00022490"/>
    </source>
</evidence>
<evidence type="ECO:0000256" key="4">
    <source>
        <dbReference type="ARBA" id="ARBA00022741"/>
    </source>
</evidence>
<dbReference type="EMBL" id="LGAA01000006">
    <property type="protein sequence ID" value="KPD03963.1"/>
    <property type="molecule type" value="Genomic_DNA"/>
</dbReference>
<feature type="binding site" evidence="9">
    <location>
        <position position="10"/>
    </location>
    <ligand>
        <name>substrate</name>
    </ligand>
</feature>
<organism evidence="11 12">
    <name type="scientific">Moellerella wisconsensis ATCC 35017</name>
    <dbReference type="NCBI Taxonomy" id="1354267"/>
    <lineage>
        <taxon>Bacteria</taxon>
        <taxon>Pseudomonadati</taxon>
        <taxon>Pseudomonadota</taxon>
        <taxon>Gammaproteobacteria</taxon>
        <taxon>Enterobacterales</taxon>
        <taxon>Morganellaceae</taxon>
        <taxon>Moellerella</taxon>
    </lineage>
</organism>
<dbReference type="PANTHER" id="PTHR21342">
    <property type="entry name" value="PHOSPHOPANTETHEINE ADENYLYLTRANSFERASE"/>
    <property type="match status" value="1"/>
</dbReference>
<dbReference type="FunFam" id="3.40.50.620:FF:000012">
    <property type="entry name" value="Phosphopantetheine adenylyltransferase"/>
    <property type="match status" value="1"/>
</dbReference>
<feature type="binding site" evidence="9">
    <location>
        <begin position="124"/>
        <end position="130"/>
    </location>
    <ligand>
        <name>ATP</name>
        <dbReference type="ChEBI" id="CHEBI:30616"/>
    </ligand>
</feature>
<proteinExistence type="inferred from homology"/>
<dbReference type="UniPathway" id="UPA00241">
    <property type="reaction ID" value="UER00355"/>
</dbReference>
<dbReference type="RefSeq" id="WP_047255853.1">
    <property type="nucleotide sequence ID" value="NZ_CAWMUS010000006.1"/>
</dbReference>
<dbReference type="SUPFAM" id="SSF52374">
    <property type="entry name" value="Nucleotidylyl transferase"/>
    <property type="match status" value="1"/>
</dbReference>
<dbReference type="Gene3D" id="3.40.50.620">
    <property type="entry name" value="HUPs"/>
    <property type="match status" value="1"/>
</dbReference>
<dbReference type="EC" id="2.7.7.3" evidence="9"/>
<feature type="binding site" evidence="9">
    <location>
        <position position="18"/>
    </location>
    <ligand>
        <name>ATP</name>
        <dbReference type="ChEBI" id="CHEBI:30616"/>
    </ligand>
</feature>
<dbReference type="AlphaFoldDB" id="A0A0N0IBK3"/>
<keyword evidence="6 9" id="KW-0460">Magnesium</keyword>
<evidence type="ECO:0000256" key="3">
    <source>
        <dbReference type="ARBA" id="ARBA00022695"/>
    </source>
</evidence>
<evidence type="ECO:0000256" key="2">
    <source>
        <dbReference type="ARBA" id="ARBA00022679"/>
    </source>
</evidence>
<keyword evidence="7 9" id="KW-0173">Coenzyme A biosynthesis</keyword>
<comment type="subcellular location">
    <subcellularLocation>
        <location evidence="9">Cytoplasm</location>
    </subcellularLocation>
</comment>
<dbReference type="InterPro" id="IPR004821">
    <property type="entry name" value="Cyt_trans-like"/>
</dbReference>
<feature type="binding site" evidence="9">
    <location>
        <position position="88"/>
    </location>
    <ligand>
        <name>substrate</name>
    </ligand>
</feature>
<dbReference type="GeneID" id="79718713"/>
<dbReference type="HAMAP" id="MF_00151">
    <property type="entry name" value="PPAT_bact"/>
    <property type="match status" value="1"/>
</dbReference>
<comment type="similarity">
    <text evidence="9">Belongs to the bacterial CoaD family.</text>
</comment>
<dbReference type="InterPro" id="IPR014729">
    <property type="entry name" value="Rossmann-like_a/b/a_fold"/>
</dbReference>
<comment type="cofactor">
    <cofactor evidence="9">
        <name>Mg(2+)</name>
        <dbReference type="ChEBI" id="CHEBI:18420"/>
    </cofactor>
</comment>
<keyword evidence="3 9" id="KW-0548">Nucleotidyltransferase</keyword>
<accession>A0A0N0IBK3</accession>
<dbReference type="GO" id="GO:0005737">
    <property type="term" value="C:cytoplasm"/>
    <property type="evidence" value="ECO:0007669"/>
    <property type="project" value="UniProtKB-SubCell"/>
</dbReference>
<dbReference type="GO" id="GO:0004595">
    <property type="term" value="F:pantetheine-phosphate adenylyltransferase activity"/>
    <property type="evidence" value="ECO:0007669"/>
    <property type="project" value="UniProtKB-UniRule"/>
</dbReference>
<dbReference type="GO" id="GO:0015937">
    <property type="term" value="P:coenzyme A biosynthetic process"/>
    <property type="evidence" value="ECO:0007669"/>
    <property type="project" value="UniProtKB-UniRule"/>
</dbReference>
<feature type="binding site" evidence="9">
    <location>
        <position position="99"/>
    </location>
    <ligand>
        <name>ATP</name>
        <dbReference type="ChEBI" id="CHEBI:30616"/>
    </ligand>
</feature>
<keyword evidence="4 9" id="KW-0547">Nucleotide-binding</keyword>
<dbReference type="Pfam" id="PF01467">
    <property type="entry name" value="CTP_transf_like"/>
    <property type="match status" value="1"/>
</dbReference>
<comment type="function">
    <text evidence="9">Reversibly transfers an adenylyl group from ATP to 4'-phosphopantetheine, yielding dephospho-CoA (dPCoA) and pyrophosphate.</text>
</comment>
<feature type="binding site" evidence="9">
    <location>
        <begin position="10"/>
        <end position="11"/>
    </location>
    <ligand>
        <name>ATP</name>
        <dbReference type="ChEBI" id="CHEBI:30616"/>
    </ligand>
</feature>
<sequence length="163" mass="18371">MKNKAIYPGTFDPITLGHLDIVTRAADMFEQVILAIASSERKNPMFSLEERVELATQVTDHLQNVTVVGFSELMANFAQQQQATVLIRGVRSVSDFEYEWQLANMNRHFVPELETVFLLPSQNLSFVSSSLIKDVARHNGDISSFLPEVVVEAMTQKLNQKTN</sequence>
<comment type="pathway">
    <text evidence="9">Cofactor biosynthesis; coenzyme A biosynthesis; CoA from (R)-pantothenate: step 4/5.</text>
</comment>
<keyword evidence="2 9" id="KW-0808">Transferase</keyword>
<evidence type="ECO:0000313" key="12">
    <source>
        <dbReference type="Proteomes" id="UP000053226"/>
    </source>
</evidence>
<feature type="binding site" evidence="9">
    <location>
        <position position="74"/>
    </location>
    <ligand>
        <name>substrate</name>
    </ligand>
</feature>
<evidence type="ECO:0000256" key="9">
    <source>
        <dbReference type="HAMAP-Rule" id="MF_00151"/>
    </source>
</evidence>
<keyword evidence="5 9" id="KW-0067">ATP-binding</keyword>